<name>A0A2B7WP69_9EURO</name>
<evidence type="ECO:0000313" key="2">
    <source>
        <dbReference type="Proteomes" id="UP000223968"/>
    </source>
</evidence>
<dbReference type="EMBL" id="PDNB01000226">
    <property type="protein sequence ID" value="PGG98386.1"/>
    <property type="molecule type" value="Genomic_DNA"/>
</dbReference>
<comment type="caution">
    <text evidence="1">The sequence shown here is derived from an EMBL/GenBank/DDBJ whole genome shotgun (WGS) entry which is preliminary data.</text>
</comment>
<sequence>MAILKRRFAAPLWNERVKYRVTLTKSVIILLAWISDWISIVDEREYAPGIIPCSEEIETFLIADRRIDAIYADRVELVHGVENCSFLCMALDFERHYTTVKPKTTEIHGPKSGIFGILEDIRSTESLALRHAIVIK</sequence>
<gene>
    <name evidence="1" type="ORF">AJ79_08894</name>
</gene>
<dbReference type="AlphaFoldDB" id="A0A2B7WP69"/>
<evidence type="ECO:0000313" key="1">
    <source>
        <dbReference type="EMBL" id="PGG98386.1"/>
    </source>
</evidence>
<proteinExistence type="predicted"/>
<organism evidence="1 2">
    <name type="scientific">Helicocarpus griseus UAMH5409</name>
    <dbReference type="NCBI Taxonomy" id="1447875"/>
    <lineage>
        <taxon>Eukaryota</taxon>
        <taxon>Fungi</taxon>
        <taxon>Dikarya</taxon>
        <taxon>Ascomycota</taxon>
        <taxon>Pezizomycotina</taxon>
        <taxon>Eurotiomycetes</taxon>
        <taxon>Eurotiomycetidae</taxon>
        <taxon>Onygenales</taxon>
        <taxon>Ajellomycetaceae</taxon>
        <taxon>Helicocarpus</taxon>
    </lineage>
</organism>
<dbReference type="Proteomes" id="UP000223968">
    <property type="component" value="Unassembled WGS sequence"/>
</dbReference>
<accession>A0A2B7WP69</accession>
<reference evidence="1 2" key="1">
    <citation type="submission" date="2017-10" db="EMBL/GenBank/DDBJ databases">
        <title>Comparative genomics in systemic dimorphic fungi from Ajellomycetaceae.</title>
        <authorList>
            <person name="Munoz J.F."/>
            <person name="Mcewen J.G."/>
            <person name="Clay O.K."/>
            <person name="Cuomo C.A."/>
        </authorList>
    </citation>
    <scope>NUCLEOTIDE SEQUENCE [LARGE SCALE GENOMIC DNA]</scope>
    <source>
        <strain evidence="1 2">UAMH5409</strain>
    </source>
</reference>
<keyword evidence="2" id="KW-1185">Reference proteome</keyword>
<protein>
    <submittedName>
        <fullName evidence="1">Uncharacterized protein</fullName>
    </submittedName>
</protein>